<name>A0A369BHJ5_9FIRM</name>
<proteinExistence type="predicted"/>
<protein>
    <submittedName>
        <fullName evidence="1">Uncharacterized protein</fullName>
    </submittedName>
</protein>
<accession>A0A369BHJ5</accession>
<reference evidence="1 2" key="1">
    <citation type="submission" date="2018-07" db="EMBL/GenBank/DDBJ databases">
        <title>Genomic Encyclopedia of Type Strains, Phase IV (KMG-IV): sequencing the most valuable type-strain genomes for metagenomic binning, comparative biology and taxonomic classification.</title>
        <authorList>
            <person name="Goeker M."/>
        </authorList>
    </citation>
    <scope>NUCLEOTIDE SEQUENCE [LARGE SCALE GENOMIC DNA]</scope>
    <source>
        <strain evidence="1 2">DSM 27016</strain>
    </source>
</reference>
<evidence type="ECO:0000313" key="2">
    <source>
        <dbReference type="Proteomes" id="UP000253034"/>
    </source>
</evidence>
<comment type="caution">
    <text evidence="1">The sequence shown here is derived from an EMBL/GenBank/DDBJ whole genome shotgun (WGS) entry which is preliminary data.</text>
</comment>
<organism evidence="1 2">
    <name type="scientific">Anaerobacterium chartisolvens</name>
    <dbReference type="NCBI Taxonomy" id="1297424"/>
    <lineage>
        <taxon>Bacteria</taxon>
        <taxon>Bacillati</taxon>
        <taxon>Bacillota</taxon>
        <taxon>Clostridia</taxon>
        <taxon>Eubacteriales</taxon>
        <taxon>Oscillospiraceae</taxon>
        <taxon>Anaerobacterium</taxon>
    </lineage>
</organism>
<sequence>MAKLILQLTFENKEVVEPVKTVEVNLPSDPNTEGYAHSLGFSIKENGQDAGSFSLTVEGMEQLVEFYRENKDKIKEKKKFFSLGERE</sequence>
<keyword evidence="2" id="KW-1185">Reference proteome</keyword>
<dbReference type="RefSeq" id="WP_114296070.1">
    <property type="nucleotide sequence ID" value="NZ_QPJT01000002.1"/>
</dbReference>
<dbReference type="EMBL" id="QPJT01000002">
    <property type="protein sequence ID" value="RCX19937.1"/>
    <property type="molecule type" value="Genomic_DNA"/>
</dbReference>
<evidence type="ECO:0000313" key="1">
    <source>
        <dbReference type="EMBL" id="RCX19937.1"/>
    </source>
</evidence>
<dbReference type="Proteomes" id="UP000253034">
    <property type="component" value="Unassembled WGS sequence"/>
</dbReference>
<gene>
    <name evidence="1" type="ORF">DFR58_1026</name>
</gene>
<dbReference type="AlphaFoldDB" id="A0A369BHJ5"/>